<dbReference type="Proteomes" id="UP001362999">
    <property type="component" value="Unassembled WGS sequence"/>
</dbReference>
<proteinExistence type="predicted"/>
<feature type="region of interest" description="Disordered" evidence="1">
    <location>
        <begin position="53"/>
        <end position="168"/>
    </location>
</feature>
<organism evidence="2 3">
    <name type="scientific">Favolaschia claudopus</name>
    <dbReference type="NCBI Taxonomy" id="2862362"/>
    <lineage>
        <taxon>Eukaryota</taxon>
        <taxon>Fungi</taxon>
        <taxon>Dikarya</taxon>
        <taxon>Basidiomycota</taxon>
        <taxon>Agaricomycotina</taxon>
        <taxon>Agaricomycetes</taxon>
        <taxon>Agaricomycetidae</taxon>
        <taxon>Agaricales</taxon>
        <taxon>Marasmiineae</taxon>
        <taxon>Mycenaceae</taxon>
        <taxon>Favolaschia</taxon>
    </lineage>
</organism>
<gene>
    <name evidence="2" type="ORF">R3P38DRAFT_3171778</name>
</gene>
<protein>
    <submittedName>
        <fullName evidence="2">Uncharacterized protein</fullName>
    </submittedName>
</protein>
<name>A0AAW0DRK0_9AGAR</name>
<dbReference type="EMBL" id="JAWWNJ010000006">
    <property type="protein sequence ID" value="KAK7054197.1"/>
    <property type="molecule type" value="Genomic_DNA"/>
</dbReference>
<feature type="region of interest" description="Disordered" evidence="1">
    <location>
        <begin position="1"/>
        <end position="40"/>
    </location>
</feature>
<reference evidence="2 3" key="1">
    <citation type="journal article" date="2024" name="J Genomics">
        <title>Draft genome sequencing and assembly of Favolaschia claudopus CIRM-BRFM 2984 isolated from oak limbs.</title>
        <authorList>
            <person name="Navarro D."/>
            <person name="Drula E."/>
            <person name="Chaduli D."/>
            <person name="Cazenave R."/>
            <person name="Ahrendt S."/>
            <person name="Wang J."/>
            <person name="Lipzen A."/>
            <person name="Daum C."/>
            <person name="Barry K."/>
            <person name="Grigoriev I.V."/>
            <person name="Favel A."/>
            <person name="Rosso M.N."/>
            <person name="Martin F."/>
        </authorList>
    </citation>
    <scope>NUCLEOTIDE SEQUENCE [LARGE SCALE GENOMIC DNA]</scope>
    <source>
        <strain evidence="2 3">CIRM-BRFM 2984</strain>
    </source>
</reference>
<feature type="compositionally biased region" description="Pro residues" evidence="1">
    <location>
        <begin position="253"/>
        <end position="262"/>
    </location>
</feature>
<evidence type="ECO:0000313" key="3">
    <source>
        <dbReference type="Proteomes" id="UP001362999"/>
    </source>
</evidence>
<feature type="compositionally biased region" description="Low complexity" evidence="1">
    <location>
        <begin position="181"/>
        <end position="213"/>
    </location>
</feature>
<accession>A0AAW0DRK0</accession>
<comment type="caution">
    <text evidence="2">The sequence shown here is derived from an EMBL/GenBank/DDBJ whole genome shotgun (WGS) entry which is preliminary data.</text>
</comment>
<dbReference type="PRINTS" id="PR01217">
    <property type="entry name" value="PRICHEXTENSN"/>
</dbReference>
<feature type="region of interest" description="Disordered" evidence="1">
    <location>
        <begin position="309"/>
        <end position="440"/>
    </location>
</feature>
<feature type="compositionally biased region" description="Pro residues" evidence="1">
    <location>
        <begin position="341"/>
        <end position="353"/>
    </location>
</feature>
<feature type="compositionally biased region" description="Low complexity" evidence="1">
    <location>
        <begin position="354"/>
        <end position="373"/>
    </location>
</feature>
<feature type="compositionally biased region" description="Pro residues" evidence="1">
    <location>
        <begin position="374"/>
        <end position="398"/>
    </location>
</feature>
<feature type="compositionally biased region" description="Basic and acidic residues" evidence="1">
    <location>
        <begin position="270"/>
        <end position="288"/>
    </location>
</feature>
<feature type="compositionally biased region" description="Low complexity" evidence="1">
    <location>
        <begin position="85"/>
        <end position="100"/>
    </location>
</feature>
<feature type="region of interest" description="Disordered" evidence="1">
    <location>
        <begin position="181"/>
        <end position="295"/>
    </location>
</feature>
<evidence type="ECO:0000256" key="1">
    <source>
        <dbReference type="SAM" id="MobiDB-lite"/>
    </source>
</evidence>
<evidence type="ECO:0000313" key="2">
    <source>
        <dbReference type="EMBL" id="KAK7054197.1"/>
    </source>
</evidence>
<feature type="compositionally biased region" description="Low complexity" evidence="1">
    <location>
        <begin position="1"/>
        <end position="20"/>
    </location>
</feature>
<sequence>MNNESQSQPTPSQPSSSQVQLEDLQVDLPDPDPNPTPQELAKYGIKVRDFGYESTLPPVRSVKGPQRKYIPEKQIQPGPEYLQQSGNNATASGSGSSRPSSKPRPLKRHLPDGTEVDTDTEYVMGVPRHRARPRLSPPENDAERPRKLRRTETAAVDQASLLTRRENALSPEAEAALRAAAAEAIGGSQPSSGCSQSQGYSQHSYAYYSQQSGEDVPTPPLTPNGSLQWNPDSPLVPTEPASEDCSRTFIRTPSPPPSPSPAPRRISPLPRREGTMLRREGTMLHREGTMLQRGDTMLVDESAFPLSESEHCMLVDPRPAPASTTSTPTPPGGTPHTPTAVTPPTPTTPPPNPRTHSGSSPLARSFSSLSTLSSPPPSQTMLPPPRPRTPTPPPPPPRYQLRRRANVAAPPPSPVRSPRPRGRPPPPRREESLPSLVIQS</sequence>
<dbReference type="AlphaFoldDB" id="A0AAW0DRK0"/>
<keyword evidence="3" id="KW-1185">Reference proteome</keyword>